<accession>A0A0N4UGT7</accession>
<dbReference type="Proteomes" id="UP000038040">
    <property type="component" value="Unplaced"/>
</dbReference>
<name>A0A0N4UGT7_DRAME</name>
<feature type="region of interest" description="Disordered" evidence="1">
    <location>
        <begin position="1"/>
        <end position="45"/>
    </location>
</feature>
<protein>
    <submittedName>
        <fullName evidence="2 5">Uncharacterized protein</fullName>
    </submittedName>
</protein>
<evidence type="ECO:0000313" key="3">
    <source>
        <dbReference type="Proteomes" id="UP000038040"/>
    </source>
</evidence>
<reference evidence="5" key="1">
    <citation type="submission" date="2017-02" db="UniProtKB">
        <authorList>
            <consortium name="WormBaseParasite"/>
        </authorList>
    </citation>
    <scope>IDENTIFICATION</scope>
</reference>
<evidence type="ECO:0000313" key="2">
    <source>
        <dbReference type="EMBL" id="VDN51364.1"/>
    </source>
</evidence>
<sequence length="45" mass="5592">MMKRTSKTKKERDDVQDNQESRWASQLRLGKRRRWASQVRFGRKR</sequence>
<organism evidence="3 5">
    <name type="scientific">Dracunculus medinensis</name>
    <name type="common">Guinea worm</name>
    <dbReference type="NCBI Taxonomy" id="318479"/>
    <lineage>
        <taxon>Eukaryota</taxon>
        <taxon>Metazoa</taxon>
        <taxon>Ecdysozoa</taxon>
        <taxon>Nematoda</taxon>
        <taxon>Chromadorea</taxon>
        <taxon>Rhabditida</taxon>
        <taxon>Spirurina</taxon>
        <taxon>Dracunculoidea</taxon>
        <taxon>Dracunculidae</taxon>
        <taxon>Dracunculus</taxon>
    </lineage>
</organism>
<evidence type="ECO:0000256" key="1">
    <source>
        <dbReference type="SAM" id="MobiDB-lite"/>
    </source>
</evidence>
<dbReference type="AlphaFoldDB" id="A0A0N4UGT7"/>
<gene>
    <name evidence="2" type="ORF">DME_LOCUS1337</name>
</gene>
<evidence type="ECO:0000313" key="5">
    <source>
        <dbReference type="WBParaSite" id="DME_0000672301-mRNA-1"/>
    </source>
</evidence>
<dbReference type="EMBL" id="UYYG01000019">
    <property type="protein sequence ID" value="VDN51364.1"/>
    <property type="molecule type" value="Genomic_DNA"/>
</dbReference>
<dbReference type="OrthoDB" id="5855638at2759"/>
<reference evidence="2 4" key="2">
    <citation type="submission" date="2018-11" db="EMBL/GenBank/DDBJ databases">
        <authorList>
            <consortium name="Pathogen Informatics"/>
        </authorList>
    </citation>
    <scope>NUCLEOTIDE SEQUENCE [LARGE SCALE GENOMIC DNA]</scope>
</reference>
<dbReference type="WBParaSite" id="DME_0000672301-mRNA-1">
    <property type="protein sequence ID" value="DME_0000672301-mRNA-1"/>
    <property type="gene ID" value="DME_0000672301"/>
</dbReference>
<keyword evidence="4" id="KW-1185">Reference proteome</keyword>
<proteinExistence type="predicted"/>
<feature type="compositionally biased region" description="Basic residues" evidence="1">
    <location>
        <begin position="29"/>
        <end position="45"/>
    </location>
</feature>
<dbReference type="Proteomes" id="UP000274756">
    <property type="component" value="Unassembled WGS sequence"/>
</dbReference>
<evidence type="ECO:0000313" key="4">
    <source>
        <dbReference type="Proteomes" id="UP000274756"/>
    </source>
</evidence>